<dbReference type="EMBL" id="JBHMEP010000021">
    <property type="protein sequence ID" value="MFB9137781.1"/>
    <property type="molecule type" value="Genomic_DNA"/>
</dbReference>
<feature type="compositionally biased region" description="Polar residues" evidence="1">
    <location>
        <begin position="210"/>
        <end position="220"/>
    </location>
</feature>
<keyword evidence="3" id="KW-1185">Reference proteome</keyword>
<comment type="caution">
    <text evidence="2">The sequence shown here is derived from an EMBL/GenBank/DDBJ whole genome shotgun (WGS) entry which is preliminary data.</text>
</comment>
<proteinExistence type="predicted"/>
<feature type="compositionally biased region" description="Low complexity" evidence="1">
    <location>
        <begin position="221"/>
        <end position="235"/>
    </location>
</feature>
<sequence length="275" mass="30782">MGVRENSLGSNNHYFKISGGGVLYQSSKEPKEGYEEHVNDKTGAVSYWKVFWNGIEGYLSDIEIREVDYNGAKTKYVAIKISDDEGNYIINVPLMTQKGGINNYVKSLVRYLPNIDLKRKVVINPAHARKGDQYAPGNFFISYARETPDGRDELIQQYYKNGQNGWPDRVESTDIMGNKKFDYTAQDAFAYQVLNKYIQSIKTDGVKPVQSASQNNAGEATTQTPPLSYQPQSQPQTPPPSYQQAPPQTAQAPSFGGQQQPPQYPPFGDDSDLPF</sequence>
<evidence type="ECO:0008006" key="4">
    <source>
        <dbReference type="Google" id="ProtNLM"/>
    </source>
</evidence>
<evidence type="ECO:0000256" key="1">
    <source>
        <dbReference type="SAM" id="MobiDB-lite"/>
    </source>
</evidence>
<dbReference type="Proteomes" id="UP001589645">
    <property type="component" value="Unassembled WGS sequence"/>
</dbReference>
<evidence type="ECO:0000313" key="2">
    <source>
        <dbReference type="EMBL" id="MFB9137781.1"/>
    </source>
</evidence>
<protein>
    <recommendedName>
        <fullName evidence="4">DUF669 domain-containing protein</fullName>
    </recommendedName>
</protein>
<dbReference type="RefSeq" id="WP_390198041.1">
    <property type="nucleotide sequence ID" value="NZ_JBHMEP010000021.1"/>
</dbReference>
<accession>A0ABV5HW55</accession>
<feature type="region of interest" description="Disordered" evidence="1">
    <location>
        <begin position="209"/>
        <end position="275"/>
    </location>
</feature>
<evidence type="ECO:0000313" key="3">
    <source>
        <dbReference type="Proteomes" id="UP001589645"/>
    </source>
</evidence>
<name>A0ABV5HW55_9VIBR</name>
<reference evidence="2 3" key="1">
    <citation type="submission" date="2024-09" db="EMBL/GenBank/DDBJ databases">
        <authorList>
            <person name="Sun Q."/>
            <person name="Mori K."/>
        </authorList>
    </citation>
    <scope>NUCLEOTIDE SEQUENCE [LARGE SCALE GENOMIC DNA]</scope>
    <source>
        <strain evidence="2 3">CECT 8064</strain>
    </source>
</reference>
<organism evidence="2 3">
    <name type="scientific">Vibrio olivae</name>
    <dbReference type="NCBI Taxonomy" id="1243002"/>
    <lineage>
        <taxon>Bacteria</taxon>
        <taxon>Pseudomonadati</taxon>
        <taxon>Pseudomonadota</taxon>
        <taxon>Gammaproteobacteria</taxon>
        <taxon>Vibrionales</taxon>
        <taxon>Vibrionaceae</taxon>
        <taxon>Vibrio</taxon>
    </lineage>
</organism>
<feature type="compositionally biased region" description="Low complexity" evidence="1">
    <location>
        <begin position="242"/>
        <end position="261"/>
    </location>
</feature>
<gene>
    <name evidence="2" type="ORF">ACFFUV_22800</name>
</gene>